<dbReference type="SMART" id="SM00382">
    <property type="entry name" value="AAA"/>
    <property type="match status" value="1"/>
</dbReference>
<accession>A0A517ZX39</accession>
<organism evidence="2 3">
    <name type="scientific">Symmachiella dynata</name>
    <dbReference type="NCBI Taxonomy" id="2527995"/>
    <lineage>
        <taxon>Bacteria</taxon>
        <taxon>Pseudomonadati</taxon>
        <taxon>Planctomycetota</taxon>
        <taxon>Planctomycetia</taxon>
        <taxon>Planctomycetales</taxon>
        <taxon>Planctomycetaceae</taxon>
        <taxon>Symmachiella</taxon>
    </lineage>
</organism>
<dbReference type="InterPro" id="IPR003593">
    <property type="entry name" value="AAA+_ATPase"/>
</dbReference>
<dbReference type="KEGG" id="sdyn:Mal52_55870"/>
<dbReference type="GO" id="GO:0016887">
    <property type="term" value="F:ATP hydrolysis activity"/>
    <property type="evidence" value="ECO:0007669"/>
    <property type="project" value="InterPro"/>
</dbReference>
<dbReference type="PANTHER" id="PTHR35894">
    <property type="entry name" value="GENERAL SECRETION PATHWAY PROTEIN A-RELATED"/>
    <property type="match status" value="1"/>
</dbReference>
<dbReference type="AlphaFoldDB" id="A0A517ZX39"/>
<evidence type="ECO:0000313" key="3">
    <source>
        <dbReference type="Proteomes" id="UP000319383"/>
    </source>
</evidence>
<name>A0A517ZX39_9PLAN</name>
<evidence type="ECO:0000313" key="2">
    <source>
        <dbReference type="EMBL" id="QDU47059.1"/>
    </source>
</evidence>
<protein>
    <submittedName>
        <fullName evidence="2">Type III restriction enzyme, res subunit</fullName>
    </submittedName>
</protein>
<dbReference type="EMBL" id="CP036276">
    <property type="protein sequence ID" value="QDU47059.1"/>
    <property type="molecule type" value="Genomic_DNA"/>
</dbReference>
<gene>
    <name evidence="2" type="ORF">Mal52_55870</name>
</gene>
<dbReference type="InterPro" id="IPR052026">
    <property type="entry name" value="ExeA_AAA_ATPase_DNA-bind"/>
</dbReference>
<evidence type="ECO:0000259" key="1">
    <source>
        <dbReference type="SMART" id="SM00382"/>
    </source>
</evidence>
<dbReference type="SUPFAM" id="SSF52540">
    <property type="entry name" value="P-loop containing nucleoside triphosphate hydrolases"/>
    <property type="match status" value="1"/>
</dbReference>
<reference evidence="2 3" key="1">
    <citation type="submission" date="2019-02" db="EMBL/GenBank/DDBJ databases">
        <title>Deep-cultivation of Planctomycetes and their phenomic and genomic characterization uncovers novel biology.</title>
        <authorList>
            <person name="Wiegand S."/>
            <person name="Jogler M."/>
            <person name="Boedeker C."/>
            <person name="Pinto D."/>
            <person name="Vollmers J."/>
            <person name="Rivas-Marin E."/>
            <person name="Kohn T."/>
            <person name="Peeters S.H."/>
            <person name="Heuer A."/>
            <person name="Rast P."/>
            <person name="Oberbeckmann S."/>
            <person name="Bunk B."/>
            <person name="Jeske O."/>
            <person name="Meyerdierks A."/>
            <person name="Storesund J.E."/>
            <person name="Kallscheuer N."/>
            <person name="Luecker S."/>
            <person name="Lage O.M."/>
            <person name="Pohl T."/>
            <person name="Merkel B.J."/>
            <person name="Hornburger P."/>
            <person name="Mueller R.-W."/>
            <person name="Bruemmer F."/>
            <person name="Labrenz M."/>
            <person name="Spormann A.M."/>
            <person name="Op den Camp H."/>
            <person name="Overmann J."/>
            <person name="Amann R."/>
            <person name="Jetten M.S.M."/>
            <person name="Mascher T."/>
            <person name="Medema M.H."/>
            <person name="Devos D.P."/>
            <person name="Kaster A.-K."/>
            <person name="Ovreas L."/>
            <person name="Rohde M."/>
            <person name="Galperin M.Y."/>
            <person name="Jogler C."/>
        </authorList>
    </citation>
    <scope>NUCLEOTIDE SEQUENCE [LARGE SCALE GENOMIC DNA]</scope>
    <source>
        <strain evidence="2 3">Mal52</strain>
    </source>
</reference>
<dbReference type="Gene3D" id="3.40.50.300">
    <property type="entry name" value="P-loop containing nucleotide triphosphate hydrolases"/>
    <property type="match status" value="1"/>
</dbReference>
<dbReference type="InterPro" id="IPR027417">
    <property type="entry name" value="P-loop_NTPase"/>
</dbReference>
<proteinExistence type="predicted"/>
<dbReference type="Proteomes" id="UP000319383">
    <property type="component" value="Chromosome"/>
</dbReference>
<dbReference type="PANTHER" id="PTHR35894:SF1">
    <property type="entry name" value="PHOSPHORIBULOKINASE _ URIDINE KINASE FAMILY"/>
    <property type="match status" value="1"/>
</dbReference>
<dbReference type="InterPro" id="IPR049945">
    <property type="entry name" value="AAA_22"/>
</dbReference>
<sequence>MYEQHWQLADHPFENNSDPRFFFRSETHEAALLKMRYLIENNKGAGILAGATGMGKTYVAGMLAADLPENFAPLVHIVFPQMSSAELLAYLAVELGADEQQICGAGLDVIVRRIQQQLAAANERGQQPVILIDEAHTIDDPSVFATLRLLLNFQEQGHMKFTLIFLAQHSLLSRIRRLGELEERLTVNCLLQPFSFDETVAYIQHRLQAAGASEPVFDAESLETIFVESGGIPRKINRLADLALLVGYADDSRTISRPQAEAVAEEVAGLVSY</sequence>
<dbReference type="Pfam" id="PF13401">
    <property type="entry name" value="AAA_22"/>
    <property type="match status" value="1"/>
</dbReference>
<feature type="domain" description="AAA+ ATPase" evidence="1">
    <location>
        <begin position="42"/>
        <end position="186"/>
    </location>
</feature>
<keyword evidence="3" id="KW-1185">Reference proteome</keyword>
<dbReference type="CDD" id="cd00009">
    <property type="entry name" value="AAA"/>
    <property type="match status" value="1"/>
</dbReference>